<gene>
    <name evidence="1" type="ORF">ABVT43_12140</name>
</gene>
<reference evidence="1 2" key="1">
    <citation type="submission" date="2024-06" db="EMBL/GenBank/DDBJ databases">
        <authorList>
            <person name="Li F."/>
        </authorList>
    </citation>
    <scope>NUCLEOTIDE SEQUENCE [LARGE SCALE GENOMIC DNA]</scope>
    <source>
        <strain evidence="1 2">GXAS 311</strain>
    </source>
</reference>
<sequence>MIIKRRNVPLMGVIELFASLTILMSLISLFPSFNWFFELTVHFKFQYFIASLVFFCIFLYSGKIWVTGLLAGCLLLNAFFVIPVYWNKQNGASDTQSALNLMLLNLQSHNTDYPAVTQLIRSYSPDIFIGQEINKEWQQELESLVHLYPYQKIISRLDNFGIAILSKIPLDSIETHRWGEAKLPTLSANFVFNNQTIKLITTHLLPPGDKTYYQLRNDHANTLVKKLLPASTPLIIAGDLNMTQWSNNYQILEDQTHMYNARQGFGILATWPAWLGGLGLPIDHILVSQHFNVKYIETGPNVNSDHLPIIATLSLNKVR</sequence>
<keyword evidence="1" id="KW-0255">Endonuclease</keyword>
<comment type="caution">
    <text evidence="1">The sequence shown here is derived from an EMBL/GenBank/DDBJ whole genome shotgun (WGS) entry which is preliminary data.</text>
</comment>
<accession>A0ABV2BVD7</accession>
<dbReference type="InterPro" id="IPR051916">
    <property type="entry name" value="GPI-anchor_lipid_remodeler"/>
</dbReference>
<dbReference type="Proteomes" id="UP001548189">
    <property type="component" value="Unassembled WGS sequence"/>
</dbReference>
<dbReference type="Gene3D" id="3.60.10.10">
    <property type="entry name" value="Endonuclease/exonuclease/phosphatase"/>
    <property type="match status" value="1"/>
</dbReference>
<dbReference type="InterPro" id="IPR036691">
    <property type="entry name" value="Endo/exonu/phosph_ase_sf"/>
</dbReference>
<dbReference type="InterPro" id="IPR005135">
    <property type="entry name" value="Endo/exonuclease/phosphatase"/>
</dbReference>
<keyword evidence="2" id="KW-1185">Reference proteome</keyword>
<dbReference type="PANTHER" id="PTHR14859:SF15">
    <property type="entry name" value="ENDONUCLEASE_EXONUCLEASE_PHOSPHATASE DOMAIN-CONTAINING PROTEIN"/>
    <property type="match status" value="1"/>
</dbReference>
<dbReference type="PANTHER" id="PTHR14859">
    <property type="entry name" value="CALCOFLUOR WHITE HYPERSENSITIVE PROTEIN PRECURSOR"/>
    <property type="match status" value="1"/>
</dbReference>
<proteinExistence type="predicted"/>
<protein>
    <submittedName>
        <fullName evidence="1">Endonuclease/exonuclease/phosphatase family protein</fullName>
    </submittedName>
</protein>
<organism evidence="1 2">
    <name type="scientific">Aliikangiella maris</name>
    <dbReference type="NCBI Taxonomy" id="3162458"/>
    <lineage>
        <taxon>Bacteria</taxon>
        <taxon>Pseudomonadati</taxon>
        <taxon>Pseudomonadota</taxon>
        <taxon>Gammaproteobacteria</taxon>
        <taxon>Oceanospirillales</taxon>
        <taxon>Pleioneaceae</taxon>
        <taxon>Aliikangiella</taxon>
    </lineage>
</organism>
<keyword evidence="1" id="KW-0378">Hydrolase</keyword>
<dbReference type="EMBL" id="JBEVCJ010000014">
    <property type="protein sequence ID" value="MET1255880.1"/>
    <property type="molecule type" value="Genomic_DNA"/>
</dbReference>
<keyword evidence="1" id="KW-0540">Nuclease</keyword>
<dbReference type="Pfam" id="PF03372">
    <property type="entry name" value="Exo_endo_phos"/>
    <property type="match status" value="1"/>
</dbReference>
<dbReference type="GO" id="GO:0004519">
    <property type="term" value="F:endonuclease activity"/>
    <property type="evidence" value="ECO:0007669"/>
    <property type="project" value="UniProtKB-KW"/>
</dbReference>
<dbReference type="SUPFAM" id="SSF56219">
    <property type="entry name" value="DNase I-like"/>
    <property type="match status" value="1"/>
</dbReference>
<evidence type="ECO:0000313" key="1">
    <source>
        <dbReference type="EMBL" id="MET1255880.1"/>
    </source>
</evidence>
<evidence type="ECO:0000313" key="2">
    <source>
        <dbReference type="Proteomes" id="UP001548189"/>
    </source>
</evidence>
<name>A0ABV2BVD7_9GAMM</name>